<dbReference type="EMBL" id="LVKB01000001">
    <property type="protein sequence ID" value="ORD98104.1"/>
    <property type="molecule type" value="Genomic_DNA"/>
</dbReference>
<protein>
    <recommendedName>
        <fullName evidence="3">Plus3 domain-containing protein</fullName>
    </recommendedName>
</protein>
<dbReference type="Proteomes" id="UP000192356">
    <property type="component" value="Unassembled WGS sequence"/>
</dbReference>
<dbReference type="AlphaFoldDB" id="A0A1X0QEL8"/>
<evidence type="ECO:0000256" key="2">
    <source>
        <dbReference type="SAM" id="MobiDB-lite"/>
    </source>
</evidence>
<accession>A0A1X0QEL8</accession>
<gene>
    <name evidence="4" type="ORF">HERIO_6</name>
</gene>
<dbReference type="Pfam" id="PF03126">
    <property type="entry name" value="Plus-3"/>
    <property type="match status" value="1"/>
</dbReference>
<keyword evidence="1" id="KW-0175">Coiled coil</keyword>
<dbReference type="OrthoDB" id="166375at2759"/>
<feature type="region of interest" description="Disordered" evidence="2">
    <location>
        <begin position="305"/>
        <end position="328"/>
    </location>
</feature>
<reference evidence="4 5" key="1">
    <citation type="journal article" date="2017" name="Environ. Microbiol.">
        <title>Decay of the glycolytic pathway and adaptation to intranuclear parasitism within Enterocytozoonidae microsporidia.</title>
        <authorList>
            <person name="Wiredu Boakye D."/>
            <person name="Jaroenlak P."/>
            <person name="Prachumwat A."/>
            <person name="Williams T.A."/>
            <person name="Bateman K.S."/>
            <person name="Itsathitphaisarn O."/>
            <person name="Sritunyalucksana K."/>
            <person name="Paszkiewicz K.H."/>
            <person name="Moore K.A."/>
            <person name="Stentiford G.D."/>
            <person name="Williams B.A."/>
        </authorList>
    </citation>
    <scope>NUCLEOTIDE SEQUENCE [LARGE SCALE GENOMIC DNA]</scope>
    <source>
        <strain evidence="4 5">GB1</strain>
    </source>
</reference>
<dbReference type="GO" id="GO:0003677">
    <property type="term" value="F:DNA binding"/>
    <property type="evidence" value="ECO:0007669"/>
    <property type="project" value="InterPro"/>
</dbReference>
<name>A0A1X0QEL8_9MICR</name>
<dbReference type="SUPFAM" id="SSF159042">
    <property type="entry name" value="Plus3-like"/>
    <property type="match status" value="1"/>
</dbReference>
<keyword evidence="5" id="KW-1185">Reference proteome</keyword>
<feature type="compositionally biased region" description="Basic and acidic residues" evidence="2">
    <location>
        <begin position="306"/>
        <end position="319"/>
    </location>
</feature>
<comment type="caution">
    <text evidence="4">The sequence shown here is derived from an EMBL/GenBank/DDBJ whole genome shotgun (WGS) entry which is preliminary data.</text>
</comment>
<evidence type="ECO:0000313" key="4">
    <source>
        <dbReference type="EMBL" id="ORD98104.1"/>
    </source>
</evidence>
<dbReference type="InterPro" id="IPR004343">
    <property type="entry name" value="Plus-3_dom"/>
</dbReference>
<dbReference type="VEuPathDB" id="MicrosporidiaDB:HERIO_6"/>
<evidence type="ECO:0000259" key="3">
    <source>
        <dbReference type="Pfam" id="PF03126"/>
    </source>
</evidence>
<organism evidence="4 5">
    <name type="scientific">Hepatospora eriocheir</name>
    <dbReference type="NCBI Taxonomy" id="1081669"/>
    <lineage>
        <taxon>Eukaryota</taxon>
        <taxon>Fungi</taxon>
        <taxon>Fungi incertae sedis</taxon>
        <taxon>Microsporidia</taxon>
        <taxon>Hepatosporidae</taxon>
        <taxon>Hepatospora</taxon>
    </lineage>
</organism>
<dbReference type="Gene3D" id="3.90.70.200">
    <property type="entry name" value="Plus-3 domain"/>
    <property type="match status" value="1"/>
</dbReference>
<dbReference type="InterPro" id="IPR036128">
    <property type="entry name" value="Plus3-like_sf"/>
</dbReference>
<feature type="domain" description="Plus3" evidence="3">
    <location>
        <begin position="80"/>
        <end position="170"/>
    </location>
</feature>
<proteinExistence type="predicted"/>
<evidence type="ECO:0000313" key="5">
    <source>
        <dbReference type="Proteomes" id="UP000192356"/>
    </source>
</evidence>
<evidence type="ECO:0000256" key="1">
    <source>
        <dbReference type="SAM" id="Coils"/>
    </source>
</evidence>
<feature type="coiled-coil region" evidence="1">
    <location>
        <begin position="26"/>
        <end position="54"/>
    </location>
</feature>
<sequence>MKRRDHENEYVYDSDDKKYLNSLSNLEREKELSRRAERRQKALEMEKLKKLNAENHIPESEKEAPTGPKYQCIVPKKEFVLKRSDLIEHAFIPSFHLIKGAYVKLRVGDVYDICKIVKIGTIKKYKVEINERMRFIDRALNLEGEKFYKDVPLINLSERPTSSQEFEDFVCKNKVSQEKFNQIEKKYTLIKREFDRSPTEAEITQTIKNREKLNPRKKTNTEIKIEIVRNREAAYARKDIKQAQMYQLKLEEIEDKEAYDRIVDVFPADQVEKRWEERQSYMKGITFKDDSIRIKRAMTSFCNKNSVKEKEEKEEEKPKLKSLPARVKNSSIKRPYKKHYTAQEIEKEIDELVSKIDDLKKKKV</sequence>
<dbReference type="VEuPathDB" id="MicrosporidiaDB:A0H76_305"/>